<keyword evidence="1" id="KW-0472">Membrane</keyword>
<dbReference type="EMBL" id="JAYKXN010000002">
    <property type="protein sequence ID" value="KAK7309751.1"/>
    <property type="molecule type" value="Genomic_DNA"/>
</dbReference>
<dbReference type="AlphaFoldDB" id="A0AAN9K4E9"/>
<organism evidence="2 3">
    <name type="scientific">Clitoria ternatea</name>
    <name type="common">Butterfly pea</name>
    <dbReference type="NCBI Taxonomy" id="43366"/>
    <lineage>
        <taxon>Eukaryota</taxon>
        <taxon>Viridiplantae</taxon>
        <taxon>Streptophyta</taxon>
        <taxon>Embryophyta</taxon>
        <taxon>Tracheophyta</taxon>
        <taxon>Spermatophyta</taxon>
        <taxon>Magnoliopsida</taxon>
        <taxon>eudicotyledons</taxon>
        <taxon>Gunneridae</taxon>
        <taxon>Pentapetalae</taxon>
        <taxon>rosids</taxon>
        <taxon>fabids</taxon>
        <taxon>Fabales</taxon>
        <taxon>Fabaceae</taxon>
        <taxon>Papilionoideae</taxon>
        <taxon>50 kb inversion clade</taxon>
        <taxon>NPAAA clade</taxon>
        <taxon>indigoferoid/millettioid clade</taxon>
        <taxon>Phaseoleae</taxon>
        <taxon>Clitoria</taxon>
    </lineage>
</organism>
<feature type="transmembrane region" description="Helical" evidence="1">
    <location>
        <begin position="54"/>
        <end position="71"/>
    </location>
</feature>
<keyword evidence="3" id="KW-1185">Reference proteome</keyword>
<keyword evidence="1" id="KW-0812">Transmembrane</keyword>
<feature type="transmembrane region" description="Helical" evidence="1">
    <location>
        <begin position="20"/>
        <end position="42"/>
    </location>
</feature>
<accession>A0AAN9K4E9</accession>
<feature type="transmembrane region" description="Helical" evidence="1">
    <location>
        <begin position="83"/>
        <end position="102"/>
    </location>
</feature>
<evidence type="ECO:0000256" key="1">
    <source>
        <dbReference type="SAM" id="Phobius"/>
    </source>
</evidence>
<sequence length="239" mass="26642">MTNTQAFRNSTSKLLIHPLLWKLTGFGSSIVGFSCYALSPSFKDLFAQWTPLKIMVYSTVGSLVSILMLLVKRCSCRLGRSILLKAHVCFLVLTLTCVWSFLEDRSEEGKVEKGYGKVMNLTSTGAFAIMALSLSRQLQIGFEVGVFNFLVGCFLVTVMKMSLKLAPVAALFCYLLVNIRSVSDFLLEMRGCGVAEDADDKKNDERESVDTDGSGDFDGYFEDYDLPVEDFADIWEDFV</sequence>
<name>A0AAN9K4E9_CLITE</name>
<feature type="transmembrane region" description="Helical" evidence="1">
    <location>
        <begin position="140"/>
        <end position="159"/>
    </location>
</feature>
<dbReference type="Proteomes" id="UP001359559">
    <property type="component" value="Unassembled WGS sequence"/>
</dbReference>
<proteinExistence type="predicted"/>
<evidence type="ECO:0000313" key="3">
    <source>
        <dbReference type="Proteomes" id="UP001359559"/>
    </source>
</evidence>
<protein>
    <recommendedName>
        <fullName evidence="4">Transmembrane protein</fullName>
    </recommendedName>
</protein>
<keyword evidence="1" id="KW-1133">Transmembrane helix</keyword>
<gene>
    <name evidence="2" type="ORF">RJT34_06726</name>
</gene>
<reference evidence="2 3" key="1">
    <citation type="submission" date="2024-01" db="EMBL/GenBank/DDBJ databases">
        <title>The genomes of 5 underutilized Papilionoideae crops provide insights into root nodulation and disease resistance.</title>
        <authorList>
            <person name="Yuan L."/>
        </authorList>
    </citation>
    <scope>NUCLEOTIDE SEQUENCE [LARGE SCALE GENOMIC DNA]</scope>
    <source>
        <strain evidence="2">LY-2023</strain>
        <tissue evidence="2">Leaf</tissue>
    </source>
</reference>
<evidence type="ECO:0000313" key="2">
    <source>
        <dbReference type="EMBL" id="KAK7309751.1"/>
    </source>
</evidence>
<comment type="caution">
    <text evidence="2">The sequence shown here is derived from an EMBL/GenBank/DDBJ whole genome shotgun (WGS) entry which is preliminary data.</text>
</comment>
<evidence type="ECO:0008006" key="4">
    <source>
        <dbReference type="Google" id="ProtNLM"/>
    </source>
</evidence>